<dbReference type="InterPro" id="IPR037516">
    <property type="entry name" value="Tripartite_DENN"/>
</dbReference>
<dbReference type="Proteomes" id="UP000007875">
    <property type="component" value="Unassembled WGS sequence"/>
</dbReference>
<dbReference type="Pfam" id="PF09794">
    <property type="entry name" value="Avl9"/>
    <property type="match status" value="1"/>
</dbReference>
<evidence type="ECO:0000313" key="3">
    <source>
        <dbReference type="Ensembl" id="ENSCSAVP00000010257.1"/>
    </source>
</evidence>
<evidence type="ECO:0000256" key="1">
    <source>
        <dbReference type="ARBA" id="ARBA00007159"/>
    </source>
</evidence>
<dbReference type="eggNOG" id="KOG2432">
    <property type="taxonomic scope" value="Eukaryota"/>
</dbReference>
<protein>
    <recommendedName>
        <fullName evidence="2">UDENN domain-containing protein</fullName>
    </recommendedName>
</protein>
<evidence type="ECO:0000313" key="4">
    <source>
        <dbReference type="Proteomes" id="UP000007875"/>
    </source>
</evidence>
<dbReference type="PANTHER" id="PTHR13677:SF0">
    <property type="entry name" value="LD41638P"/>
    <property type="match status" value="1"/>
</dbReference>
<dbReference type="OMA" id="MKSNWLN"/>
<reference evidence="4" key="1">
    <citation type="submission" date="2003-08" db="EMBL/GenBank/DDBJ databases">
        <authorList>
            <person name="Birren B."/>
            <person name="Nusbaum C."/>
            <person name="Abebe A."/>
            <person name="Abouelleil A."/>
            <person name="Adekoya E."/>
            <person name="Ait-zahra M."/>
            <person name="Allen N."/>
            <person name="Allen T."/>
            <person name="An P."/>
            <person name="Anderson M."/>
            <person name="Anderson S."/>
            <person name="Arachchi H."/>
            <person name="Armbruster J."/>
            <person name="Bachantsang P."/>
            <person name="Baldwin J."/>
            <person name="Barry A."/>
            <person name="Bayul T."/>
            <person name="Blitshsteyn B."/>
            <person name="Bloom T."/>
            <person name="Blye J."/>
            <person name="Boguslavskiy L."/>
            <person name="Borowsky M."/>
            <person name="Boukhgalter B."/>
            <person name="Brunache A."/>
            <person name="Butler J."/>
            <person name="Calixte N."/>
            <person name="Calvo S."/>
            <person name="Camarata J."/>
            <person name="Campo K."/>
            <person name="Chang J."/>
            <person name="Cheshatsang Y."/>
            <person name="Citroen M."/>
            <person name="Collymore A."/>
            <person name="Considine T."/>
            <person name="Cook A."/>
            <person name="Cooke P."/>
            <person name="Corum B."/>
            <person name="Cuomo C."/>
            <person name="David R."/>
            <person name="Dawoe T."/>
            <person name="Degray S."/>
            <person name="Dodge S."/>
            <person name="Dooley K."/>
            <person name="Dorje P."/>
            <person name="Dorjee K."/>
            <person name="Dorris L."/>
            <person name="Duffey N."/>
            <person name="Dupes A."/>
            <person name="Elkins T."/>
            <person name="Engels R."/>
            <person name="Erickson J."/>
            <person name="Farina A."/>
            <person name="Faro S."/>
            <person name="Ferreira P."/>
            <person name="Fischer H."/>
            <person name="Fitzgerald M."/>
            <person name="Foley K."/>
            <person name="Gage D."/>
            <person name="Galagan J."/>
            <person name="Gearin G."/>
            <person name="Gnerre S."/>
            <person name="Gnirke A."/>
            <person name="Goyette A."/>
            <person name="Graham J."/>
            <person name="Grandbois E."/>
            <person name="Gyaltsen K."/>
            <person name="Hafez N."/>
            <person name="Hagopian D."/>
            <person name="Hagos B."/>
            <person name="Hall J."/>
            <person name="Hatcher B."/>
            <person name="Heller A."/>
            <person name="Higgins H."/>
            <person name="Honan T."/>
            <person name="Horn A."/>
            <person name="Houde N."/>
            <person name="Hughes L."/>
            <person name="Hulme W."/>
            <person name="Husby E."/>
            <person name="Iliev I."/>
            <person name="Jaffe D."/>
            <person name="Jones C."/>
            <person name="Kamal M."/>
            <person name="Kamat A."/>
            <person name="Kamvysselis M."/>
            <person name="Karlsson E."/>
            <person name="Kells C."/>
            <person name="Kieu A."/>
            <person name="Kisner P."/>
            <person name="Kodira C."/>
            <person name="Kulbokas E."/>
            <person name="Labutti K."/>
            <person name="Lama D."/>
            <person name="Landers T."/>
            <person name="Leger J."/>
            <person name="Levine S."/>
            <person name="Lewis D."/>
            <person name="Lewis T."/>
            <person name="Lindblad-toh K."/>
            <person name="Liu X."/>
            <person name="Lokyitsang T."/>
            <person name="Lokyitsang Y."/>
            <person name="Lucien O."/>
            <person name="Lui A."/>
            <person name="Ma L.J."/>
            <person name="Mabbitt R."/>
            <person name="Macdonald J."/>
            <person name="Maclean C."/>
            <person name="Major J."/>
            <person name="Manning J."/>
            <person name="Marabella R."/>
            <person name="Maru K."/>
            <person name="Matthews C."/>
            <person name="Mauceli E."/>
            <person name="Mccarthy M."/>
            <person name="Mcdonough S."/>
            <person name="Mcghee T."/>
            <person name="Meldrim J."/>
            <person name="Meneus L."/>
            <person name="Mesirov J."/>
            <person name="Mihalev A."/>
            <person name="Mihova T."/>
            <person name="Mikkelsen T."/>
            <person name="Mlenga V."/>
            <person name="Moru K."/>
            <person name="Mozes J."/>
            <person name="Mulrain L."/>
            <person name="Munson G."/>
            <person name="Naylor J."/>
            <person name="Newes C."/>
            <person name="Nguyen C."/>
            <person name="Nguyen N."/>
            <person name="Nguyen T."/>
            <person name="Nicol R."/>
            <person name="Nielsen C."/>
            <person name="Nizzari M."/>
            <person name="Norbu C."/>
            <person name="Norbu N."/>
            <person name="O'donnell P."/>
            <person name="Okoawo O."/>
            <person name="O'leary S."/>
            <person name="Omotosho B."/>
            <person name="O'neill K."/>
            <person name="Osman S."/>
            <person name="Parker S."/>
            <person name="Perrin D."/>
            <person name="Phunkhang P."/>
            <person name="Piqani B."/>
            <person name="Purcell S."/>
            <person name="Rachupka T."/>
            <person name="Ramasamy U."/>
            <person name="Rameau R."/>
            <person name="Ray V."/>
            <person name="Raymond C."/>
            <person name="Retta R."/>
            <person name="Richardson S."/>
            <person name="Rise C."/>
            <person name="Rodriguez J."/>
            <person name="Rogers J."/>
            <person name="Rogov P."/>
            <person name="Rutman M."/>
            <person name="Schupbach R."/>
            <person name="Seaman C."/>
            <person name="Settipalli S."/>
            <person name="Sharpe T."/>
            <person name="Sheridan J."/>
            <person name="Sherpa N."/>
            <person name="Shi J."/>
            <person name="Smirnov S."/>
            <person name="Smith C."/>
            <person name="Sougnez C."/>
            <person name="Spencer B."/>
            <person name="Stalker J."/>
            <person name="Stange-thomann N."/>
            <person name="Stavropoulos S."/>
            <person name="Stetson K."/>
            <person name="Stone C."/>
            <person name="Stone S."/>
            <person name="Stubbs M."/>
            <person name="Talamas J."/>
            <person name="Tchuinga P."/>
            <person name="Tenzing P."/>
            <person name="Tesfaye S."/>
            <person name="Theodore J."/>
            <person name="Thoulutsang Y."/>
            <person name="Topham K."/>
            <person name="Towey S."/>
            <person name="Tsamla T."/>
            <person name="Tsomo N."/>
            <person name="Vallee D."/>
            <person name="Vassiliev H."/>
            <person name="Venkataraman V."/>
            <person name="Vinson J."/>
            <person name="Vo A."/>
            <person name="Wade C."/>
            <person name="Wang S."/>
            <person name="Wangchuk T."/>
            <person name="Wangdi T."/>
            <person name="Whittaker C."/>
            <person name="Wilkinson J."/>
            <person name="Wu Y."/>
            <person name="Wyman D."/>
            <person name="Yadav S."/>
            <person name="Yang S."/>
            <person name="Yang X."/>
            <person name="Yeager S."/>
            <person name="Yee E."/>
            <person name="Young G."/>
            <person name="Zainoun J."/>
            <person name="Zembeck L."/>
            <person name="Zimmer A."/>
            <person name="Zody M."/>
            <person name="Lander E."/>
        </authorList>
    </citation>
    <scope>NUCLEOTIDE SEQUENCE [LARGE SCALE GENOMIC DNA]</scope>
</reference>
<comment type="similarity">
    <text evidence="1">Belongs to the DENND6 family.</text>
</comment>
<proteinExistence type="inferred from homology"/>
<dbReference type="PANTHER" id="PTHR13677">
    <property type="entry name" value="LD41638P"/>
    <property type="match status" value="1"/>
</dbReference>
<feature type="domain" description="UDENN" evidence="2">
    <location>
        <begin position="9"/>
        <end position="506"/>
    </location>
</feature>
<dbReference type="AlphaFoldDB" id="H2YY46"/>
<reference evidence="3" key="3">
    <citation type="submission" date="2025-09" db="UniProtKB">
        <authorList>
            <consortium name="Ensembl"/>
        </authorList>
    </citation>
    <scope>IDENTIFICATION</scope>
</reference>
<dbReference type="FunCoup" id="H2YY46">
    <property type="interactions" value="571"/>
</dbReference>
<reference evidence="3" key="2">
    <citation type="submission" date="2025-08" db="UniProtKB">
        <authorList>
            <consortium name="Ensembl"/>
        </authorList>
    </citation>
    <scope>IDENTIFICATION</scope>
</reference>
<dbReference type="GeneTree" id="ENSGT00390000005529"/>
<dbReference type="GO" id="GO:0005085">
    <property type="term" value="F:guanyl-nucleotide exchange factor activity"/>
    <property type="evidence" value="ECO:0007669"/>
    <property type="project" value="InterPro"/>
</dbReference>
<name>H2YY46_CIOSA</name>
<organism evidence="3 4">
    <name type="scientific">Ciona savignyi</name>
    <name type="common">Pacific transparent sea squirt</name>
    <dbReference type="NCBI Taxonomy" id="51511"/>
    <lineage>
        <taxon>Eukaryota</taxon>
        <taxon>Metazoa</taxon>
        <taxon>Chordata</taxon>
        <taxon>Tunicata</taxon>
        <taxon>Ascidiacea</taxon>
        <taxon>Phlebobranchia</taxon>
        <taxon>Cionidae</taxon>
        <taxon>Ciona</taxon>
    </lineage>
</organism>
<keyword evidence="4" id="KW-1185">Reference proteome</keyword>
<accession>H2YY46</accession>
<sequence>WDQFSEWLHCVCVVTFDLELGQAMEFLYPNHIELSDVERTNICYLAFPDSNSGCMGDTQYWFRIRRSALYKTTDTDVDYQCSKDCPVTLLKDKTHFYGYVYFRQVRDKTLKRGYFQKSVVLLSSLPYFNFFKDIVDIIAPEYFDNGEPCLEAACHDIDQWPSPIPGQILNLPLMGLLLHVRIPTKQDKPGTNVLEITDKNSDPGAFSLSSIHEVNLYESLCDVLPHIHLLWELVLIGAPIVVMAPSPTVCSSTVLALVSSISPLRYCSDYRPYFTIHDSEFKEYTTKTQAPFFITYFTLSTFLFFIKMPLIHKHWLDPLLKHTDVCSKIRYLCFIPVDVKTWRVRGAGEFPWTHLNIAPPSTKLKMASKIKTFDPKSGIYSKYKQFLKKDKNFIKGLTKDFSGKCQFQAQSALLRRHFLELTQSFIIPLERYLASLMPLQKCISPLKAPPTLKPFRPNDFIQTLDSNGPQLTSGTKGDWIGLYRRFMQSANFEHWLCRRKLEMEKKLVSLHMAALSETDLMSWCQQKSEVEIVDMVLRIREKINLVRSHKLDVSTETVELLADKLTGITNTLPADLQGILSK</sequence>
<dbReference type="GO" id="GO:0055037">
    <property type="term" value="C:recycling endosome"/>
    <property type="evidence" value="ECO:0007669"/>
    <property type="project" value="TreeGrafter"/>
</dbReference>
<evidence type="ECO:0000259" key="2">
    <source>
        <dbReference type="PROSITE" id="PS50211"/>
    </source>
</evidence>
<dbReference type="Ensembl" id="ENSCSAVT00000010382.1">
    <property type="protein sequence ID" value="ENSCSAVP00000010257.1"/>
    <property type="gene ID" value="ENSCSAVG00000006045.1"/>
</dbReference>
<dbReference type="InterPro" id="IPR024224">
    <property type="entry name" value="DENND6"/>
</dbReference>
<dbReference type="InterPro" id="IPR018307">
    <property type="entry name" value="ABL9/DENND6_dom"/>
</dbReference>
<dbReference type="PROSITE" id="PS50211">
    <property type="entry name" value="DENN"/>
    <property type="match status" value="1"/>
</dbReference>
<dbReference type="InParanoid" id="H2YY46"/>
<dbReference type="STRING" id="51511.ENSCSAVP00000010257"/>